<dbReference type="InterPro" id="IPR003107">
    <property type="entry name" value="HAT"/>
</dbReference>
<gene>
    <name evidence="7" type="ORF">BD410DRAFT_804866</name>
</gene>
<feature type="repeat" description="TPR" evidence="5">
    <location>
        <begin position="87"/>
        <end position="120"/>
    </location>
</feature>
<dbReference type="SUPFAM" id="SSF48452">
    <property type="entry name" value="TPR-like"/>
    <property type="match status" value="1"/>
</dbReference>
<evidence type="ECO:0000313" key="7">
    <source>
        <dbReference type="EMBL" id="TDL20740.1"/>
    </source>
</evidence>
<dbReference type="GO" id="GO:0006396">
    <property type="term" value="P:RNA processing"/>
    <property type="evidence" value="ECO:0007669"/>
    <property type="project" value="InterPro"/>
</dbReference>
<comment type="similarity">
    <text evidence="1">Belongs to the universal ribosomal protein uL3 family.</text>
</comment>
<dbReference type="InterPro" id="IPR011990">
    <property type="entry name" value="TPR-like_helical_dom_sf"/>
</dbReference>
<name>A0A4Y7Q1S2_9AGAM</name>
<dbReference type="Gene3D" id="4.10.960.10">
    <property type="entry name" value="Ribosomal protein L3, domain 3"/>
    <property type="match status" value="1"/>
</dbReference>
<dbReference type="AlphaFoldDB" id="A0A4Y7Q1S2"/>
<dbReference type="PANTHER" id="PTHR11363">
    <property type="entry name" value="60S RIBOSOMAL PROTEIN L3-RELATED"/>
    <property type="match status" value="1"/>
</dbReference>
<dbReference type="SUPFAM" id="SSF50447">
    <property type="entry name" value="Translation proteins"/>
    <property type="match status" value="1"/>
</dbReference>
<accession>A0A4Y7Q1S2</accession>
<dbReference type="OrthoDB" id="1611972at2759"/>
<dbReference type="Proteomes" id="UP000294933">
    <property type="component" value="Unassembled WGS sequence"/>
</dbReference>
<sequence>MTQTTFRTRSFSNAVRHPTFNDFTCGFPAATSPEHLNYFQFVRPAKRILPGPSNFSTTTSTSAKDGIIVRRLNLPAARKMLGTAIGMCPKEKLFKGYIELSEFDRARQLYEKYIELDPTNPSAWIQYAQLEENLGDSTRVRYPNSPPHKRKRRSPHGEHVEGVHRLRGREGVDEGLRLRRYRLRGISREEEEEEDGGKGGGTWGWQACHRVGRSAIVGYFGHSMHMREVVEAVTVIETSPMIVVARLSDEVEHRFYMNEYRSMKKYFTLYAKKHNEDGGKSISREIERIRKYCTVIRTRKKARLIEIRVNSGSVVDKVEYAQGLFGKPIEVRSVFKQDEVIEVIAITKGNGSEGITHRWGTKKLPKKTHKGFRKVACIGAWHPSKVMFSVARAGQNSYHHRTELNKKIYRIGKGDDESNNLVIMKQR</sequence>
<dbReference type="Pfam" id="PF00297">
    <property type="entry name" value="Ribosomal_L3"/>
    <property type="match status" value="1"/>
</dbReference>
<dbReference type="GO" id="GO:0003723">
    <property type="term" value="F:RNA binding"/>
    <property type="evidence" value="ECO:0007669"/>
    <property type="project" value="TreeGrafter"/>
</dbReference>
<dbReference type="Gene3D" id="3.30.1430.10">
    <property type="match status" value="1"/>
</dbReference>
<feature type="region of interest" description="Disordered" evidence="6">
    <location>
        <begin position="137"/>
        <end position="162"/>
    </location>
</feature>
<dbReference type="GO" id="GO:0022625">
    <property type="term" value="C:cytosolic large ribosomal subunit"/>
    <property type="evidence" value="ECO:0007669"/>
    <property type="project" value="TreeGrafter"/>
</dbReference>
<dbReference type="EMBL" id="ML170186">
    <property type="protein sequence ID" value="TDL20740.1"/>
    <property type="molecule type" value="Genomic_DNA"/>
</dbReference>
<dbReference type="GO" id="GO:0003735">
    <property type="term" value="F:structural constituent of ribosome"/>
    <property type="evidence" value="ECO:0007669"/>
    <property type="project" value="InterPro"/>
</dbReference>
<organism evidence="7 8">
    <name type="scientific">Rickenella mellea</name>
    <dbReference type="NCBI Taxonomy" id="50990"/>
    <lineage>
        <taxon>Eukaryota</taxon>
        <taxon>Fungi</taxon>
        <taxon>Dikarya</taxon>
        <taxon>Basidiomycota</taxon>
        <taxon>Agaricomycotina</taxon>
        <taxon>Agaricomycetes</taxon>
        <taxon>Hymenochaetales</taxon>
        <taxon>Rickenellaceae</taxon>
        <taxon>Rickenella</taxon>
    </lineage>
</organism>
<dbReference type="PANTHER" id="PTHR11363:SF5">
    <property type="entry name" value="LARGE RIBOSOMAL SUBUNIT PROTEIN UL3"/>
    <property type="match status" value="1"/>
</dbReference>
<dbReference type="SMART" id="SM00386">
    <property type="entry name" value="HAT"/>
    <property type="match status" value="1"/>
</dbReference>
<dbReference type="VEuPathDB" id="FungiDB:BD410DRAFT_804866"/>
<evidence type="ECO:0008006" key="9">
    <source>
        <dbReference type="Google" id="ProtNLM"/>
    </source>
</evidence>
<dbReference type="InterPro" id="IPR000597">
    <property type="entry name" value="Ribosomal_uL3"/>
</dbReference>
<dbReference type="Pfam" id="PF13431">
    <property type="entry name" value="TPR_17"/>
    <property type="match status" value="1"/>
</dbReference>
<evidence type="ECO:0000256" key="6">
    <source>
        <dbReference type="SAM" id="MobiDB-lite"/>
    </source>
</evidence>
<keyword evidence="2" id="KW-0677">Repeat</keyword>
<dbReference type="InterPro" id="IPR044892">
    <property type="entry name" value="Ribosomal_L3_dom_3_arc_sf"/>
</dbReference>
<reference evidence="7 8" key="1">
    <citation type="submission" date="2018-06" db="EMBL/GenBank/DDBJ databases">
        <title>A transcriptomic atlas of mushroom development highlights an independent origin of complex multicellularity.</title>
        <authorList>
            <consortium name="DOE Joint Genome Institute"/>
            <person name="Krizsan K."/>
            <person name="Almasi E."/>
            <person name="Merenyi Z."/>
            <person name="Sahu N."/>
            <person name="Viragh M."/>
            <person name="Koszo T."/>
            <person name="Mondo S."/>
            <person name="Kiss B."/>
            <person name="Balint B."/>
            <person name="Kues U."/>
            <person name="Barry K."/>
            <person name="Hegedus J.C."/>
            <person name="Henrissat B."/>
            <person name="Johnson J."/>
            <person name="Lipzen A."/>
            <person name="Ohm R."/>
            <person name="Nagy I."/>
            <person name="Pangilinan J."/>
            <person name="Yan J."/>
            <person name="Xiong Y."/>
            <person name="Grigoriev I.V."/>
            <person name="Hibbett D.S."/>
            <person name="Nagy L.G."/>
        </authorList>
    </citation>
    <scope>NUCLEOTIDE SEQUENCE [LARGE SCALE GENOMIC DNA]</scope>
    <source>
        <strain evidence="7 8">SZMC22713</strain>
    </source>
</reference>
<keyword evidence="3" id="KW-0689">Ribosomal protein</keyword>
<dbReference type="GO" id="GO:0006412">
    <property type="term" value="P:translation"/>
    <property type="evidence" value="ECO:0007669"/>
    <property type="project" value="InterPro"/>
</dbReference>
<dbReference type="InterPro" id="IPR019734">
    <property type="entry name" value="TPR_rpt"/>
</dbReference>
<evidence type="ECO:0000256" key="3">
    <source>
        <dbReference type="ARBA" id="ARBA00022980"/>
    </source>
</evidence>
<dbReference type="FunFam" id="4.10.960.10:FF:000002">
    <property type="entry name" value="60S ribosomal protein L3"/>
    <property type="match status" value="1"/>
</dbReference>
<dbReference type="Gene3D" id="1.25.40.10">
    <property type="entry name" value="Tetratricopeptide repeat domain"/>
    <property type="match status" value="1"/>
</dbReference>
<evidence type="ECO:0000256" key="4">
    <source>
        <dbReference type="ARBA" id="ARBA00023274"/>
    </source>
</evidence>
<dbReference type="InterPro" id="IPR045077">
    <property type="entry name" value="L3_arc_euk"/>
</dbReference>
<dbReference type="STRING" id="50990.A0A4Y7Q1S2"/>
<evidence type="ECO:0000313" key="8">
    <source>
        <dbReference type="Proteomes" id="UP000294933"/>
    </source>
</evidence>
<dbReference type="InterPro" id="IPR009000">
    <property type="entry name" value="Transl_B-barrel_sf"/>
</dbReference>
<evidence type="ECO:0000256" key="2">
    <source>
        <dbReference type="ARBA" id="ARBA00022737"/>
    </source>
</evidence>
<proteinExistence type="inferred from homology"/>
<protein>
    <recommendedName>
        <fullName evidence="9">Ribosomal protein L3</fullName>
    </recommendedName>
</protein>
<keyword evidence="4" id="KW-0687">Ribonucleoprotein</keyword>
<dbReference type="PROSITE" id="PS50005">
    <property type="entry name" value="TPR"/>
    <property type="match status" value="1"/>
</dbReference>
<keyword evidence="8" id="KW-1185">Reference proteome</keyword>
<keyword evidence="5" id="KW-0802">TPR repeat</keyword>
<evidence type="ECO:0000256" key="5">
    <source>
        <dbReference type="PROSITE-ProRule" id="PRU00339"/>
    </source>
</evidence>
<evidence type="ECO:0000256" key="1">
    <source>
        <dbReference type="ARBA" id="ARBA00006540"/>
    </source>
</evidence>